<comment type="caution">
    <text evidence="1">The sequence shown here is derived from an EMBL/GenBank/DDBJ whole genome shotgun (WGS) entry which is preliminary data.</text>
</comment>
<dbReference type="AlphaFoldDB" id="A0A0F9GTB5"/>
<evidence type="ECO:0000313" key="1">
    <source>
        <dbReference type="EMBL" id="KKL72630.1"/>
    </source>
</evidence>
<evidence type="ECO:0008006" key="2">
    <source>
        <dbReference type="Google" id="ProtNLM"/>
    </source>
</evidence>
<dbReference type="InterPro" id="IPR021732">
    <property type="entry name" value="DUF3301"/>
</dbReference>
<gene>
    <name evidence="1" type="ORF">LCGC14_2082990</name>
</gene>
<protein>
    <recommendedName>
        <fullName evidence="2">DUF3301 domain-containing protein</fullName>
    </recommendedName>
</protein>
<proteinExistence type="predicted"/>
<dbReference type="EMBL" id="LAZR01025213">
    <property type="protein sequence ID" value="KKL72630.1"/>
    <property type="molecule type" value="Genomic_DNA"/>
</dbReference>
<sequence length="99" mass="11204">MASLWTFIIIGAVIYLFWLNRKVAEAANAHAKRQSEQLQVQLMSVACIKRRFGLLKSGKPGIKSEFIFEFSSDGESVYQGVLFMENEMLKSVVVPPHKI</sequence>
<dbReference type="Pfam" id="PF11743">
    <property type="entry name" value="DUF3301"/>
    <property type="match status" value="1"/>
</dbReference>
<organism evidence="1">
    <name type="scientific">marine sediment metagenome</name>
    <dbReference type="NCBI Taxonomy" id="412755"/>
    <lineage>
        <taxon>unclassified sequences</taxon>
        <taxon>metagenomes</taxon>
        <taxon>ecological metagenomes</taxon>
    </lineage>
</organism>
<reference evidence="1" key="1">
    <citation type="journal article" date="2015" name="Nature">
        <title>Complex archaea that bridge the gap between prokaryotes and eukaryotes.</title>
        <authorList>
            <person name="Spang A."/>
            <person name="Saw J.H."/>
            <person name="Jorgensen S.L."/>
            <person name="Zaremba-Niedzwiedzka K."/>
            <person name="Martijn J."/>
            <person name="Lind A.E."/>
            <person name="van Eijk R."/>
            <person name="Schleper C."/>
            <person name="Guy L."/>
            <person name="Ettema T.J."/>
        </authorList>
    </citation>
    <scope>NUCLEOTIDE SEQUENCE</scope>
</reference>
<accession>A0A0F9GTB5</accession>
<name>A0A0F9GTB5_9ZZZZ</name>